<dbReference type="RefSeq" id="WP_089383271.1">
    <property type="nucleotide sequence ID" value="NZ_FZNQ01000001.1"/>
</dbReference>
<dbReference type="EMBL" id="FZNQ01000001">
    <property type="protein sequence ID" value="SNR24760.1"/>
    <property type="molecule type" value="Genomic_DNA"/>
</dbReference>
<sequence>MADTKSGRAEQARNQERRRIERDVAEALERGDEPEPADDTPVECYRRNCRELAAFSVTERYQEETGKGAVEATARLCEIHTAEESPTNLDKAYADYVFRVEPLPDGNH</sequence>
<proteinExistence type="predicted"/>
<accession>A0A238URI6</accession>
<evidence type="ECO:0000256" key="1">
    <source>
        <dbReference type="SAM" id="MobiDB-lite"/>
    </source>
</evidence>
<dbReference type="Proteomes" id="UP000198397">
    <property type="component" value="Unassembled WGS sequence"/>
</dbReference>
<dbReference type="AlphaFoldDB" id="A0A238URI6"/>
<gene>
    <name evidence="2" type="ORF">SAMN06264855_101296</name>
</gene>
<name>A0A238URI6_HALVU</name>
<evidence type="ECO:0000313" key="3">
    <source>
        <dbReference type="Proteomes" id="UP000198397"/>
    </source>
</evidence>
<feature type="region of interest" description="Disordered" evidence="1">
    <location>
        <begin position="1"/>
        <end position="41"/>
    </location>
</feature>
<protein>
    <submittedName>
        <fullName evidence="2">Uncharacterized protein</fullName>
    </submittedName>
</protein>
<feature type="compositionally biased region" description="Basic and acidic residues" evidence="1">
    <location>
        <begin position="1"/>
        <end position="33"/>
    </location>
</feature>
<reference evidence="2 3" key="1">
    <citation type="submission" date="2017-06" db="EMBL/GenBank/DDBJ databases">
        <authorList>
            <person name="Kim H.J."/>
            <person name="Triplett B.A."/>
        </authorList>
    </citation>
    <scope>NUCLEOTIDE SEQUENCE [LARGE SCALE GENOMIC DNA]</scope>
    <source>
        <strain evidence="2 3">DSM 8800</strain>
    </source>
</reference>
<keyword evidence="3" id="KW-1185">Reference proteome</keyword>
<organism evidence="2 3">
    <name type="scientific">Halorubrum vacuolatum</name>
    <name type="common">Natronobacterium vacuolatum</name>
    <dbReference type="NCBI Taxonomy" id="63740"/>
    <lineage>
        <taxon>Archaea</taxon>
        <taxon>Methanobacteriati</taxon>
        <taxon>Methanobacteriota</taxon>
        <taxon>Stenosarchaea group</taxon>
        <taxon>Halobacteria</taxon>
        <taxon>Halobacteriales</taxon>
        <taxon>Haloferacaceae</taxon>
        <taxon>Halorubrum</taxon>
    </lineage>
</organism>
<dbReference type="OrthoDB" id="282728at2157"/>
<evidence type="ECO:0000313" key="2">
    <source>
        <dbReference type="EMBL" id="SNR24760.1"/>
    </source>
</evidence>